<dbReference type="EMBL" id="GEEE01004867">
    <property type="protein sequence ID" value="JAP58358.1"/>
    <property type="molecule type" value="Transcribed_RNA"/>
</dbReference>
<name>A0A0X3Q3E2_SCHSO</name>
<gene>
    <name evidence="1" type="ORF">TR167482</name>
</gene>
<organism evidence="1">
    <name type="scientific">Schistocephalus solidus</name>
    <name type="common">Tapeworm</name>
    <dbReference type="NCBI Taxonomy" id="70667"/>
    <lineage>
        <taxon>Eukaryota</taxon>
        <taxon>Metazoa</taxon>
        <taxon>Spiralia</taxon>
        <taxon>Lophotrochozoa</taxon>
        <taxon>Platyhelminthes</taxon>
        <taxon>Cestoda</taxon>
        <taxon>Eucestoda</taxon>
        <taxon>Diphyllobothriidea</taxon>
        <taxon>Diphyllobothriidae</taxon>
        <taxon>Schistocephalus</taxon>
    </lineage>
</organism>
<accession>A0A0X3Q3E2</accession>
<evidence type="ECO:0000313" key="1">
    <source>
        <dbReference type="EMBL" id="JAP58358.1"/>
    </source>
</evidence>
<sequence>MIYAKSKRVAFLYLWVAAVRRMPDLVDRLHWEFPKLLYNVRILVPADTNIHSCLRYLRVTTLEPNDTTVKKFPSNDRKDHGFPIYTLSSPIYCRTHSSRFALWPTLELSQRLVV</sequence>
<proteinExistence type="predicted"/>
<reference evidence="1" key="1">
    <citation type="submission" date="2016-01" db="EMBL/GenBank/DDBJ databases">
        <title>Reference transcriptome for the parasite Schistocephalus solidus: insights into the molecular evolution of parasitism.</title>
        <authorList>
            <person name="Hebert F.O."/>
            <person name="Grambauer S."/>
            <person name="Barber I."/>
            <person name="Landry C.R."/>
            <person name="Aubin-Horth N."/>
        </authorList>
    </citation>
    <scope>NUCLEOTIDE SEQUENCE</scope>
</reference>
<dbReference type="AlphaFoldDB" id="A0A0X3Q3E2"/>
<protein>
    <submittedName>
        <fullName evidence="1">Uncharacterized protein</fullName>
    </submittedName>
</protein>